<evidence type="ECO:0000313" key="5">
    <source>
        <dbReference type="Proteomes" id="UP000695022"/>
    </source>
</evidence>
<evidence type="ECO:0000256" key="2">
    <source>
        <dbReference type="ARBA" id="ARBA00023140"/>
    </source>
</evidence>
<keyword evidence="4" id="KW-1133">Transmembrane helix</keyword>
<evidence type="ECO:0000256" key="1">
    <source>
        <dbReference type="ARBA" id="ARBA00023136"/>
    </source>
</evidence>
<keyword evidence="2" id="KW-0576">Peroxisome</keyword>
<sequence length="183" mass="20840">MSNVLRLLDDIPMLAYTYRYGFGGKEKDGALRKLGILSNIVNQMYFPVEHIAWLGEKNIINVKDCSKWWNLCTTLWTASLIVEIIRGILIMSKLKARKRNMMHKAVNSVSSAERERHVMELGALQRKTTTEVLVIIQHTSDLCNAVHWLPAGILWSGVLKPWQVGMFGTISSLIGLGMMLRWK</sequence>
<feature type="transmembrane region" description="Helical" evidence="4">
    <location>
        <begin position="68"/>
        <end position="89"/>
    </location>
</feature>
<organism evidence="5 6">
    <name type="scientific">Priapulus caudatus</name>
    <name type="common">Priapulid worm</name>
    <dbReference type="NCBI Taxonomy" id="37621"/>
    <lineage>
        <taxon>Eukaryota</taxon>
        <taxon>Metazoa</taxon>
        <taxon>Ecdysozoa</taxon>
        <taxon>Scalidophora</taxon>
        <taxon>Priapulida</taxon>
        <taxon>Priapulimorpha</taxon>
        <taxon>Priapulimorphida</taxon>
        <taxon>Priapulidae</taxon>
        <taxon>Priapulus</taxon>
    </lineage>
</organism>
<evidence type="ECO:0000256" key="3">
    <source>
        <dbReference type="ARBA" id="ARBA00046271"/>
    </source>
</evidence>
<gene>
    <name evidence="6" type="primary">LOC106808931</name>
</gene>
<accession>A0ABM1E568</accession>
<dbReference type="PANTHER" id="PTHR20990">
    <property type="entry name" value="PEROXISOMAL BIOGENESIS FACTOR 11"/>
    <property type="match status" value="1"/>
</dbReference>
<keyword evidence="4" id="KW-0812">Transmembrane</keyword>
<dbReference type="PANTHER" id="PTHR20990:SF1">
    <property type="entry name" value="PEROXISOMAL MEMBRANE PROTEIN 11C"/>
    <property type="match status" value="1"/>
</dbReference>
<dbReference type="InterPro" id="IPR026510">
    <property type="entry name" value="PEX11C_met"/>
</dbReference>
<comment type="subcellular location">
    <subcellularLocation>
        <location evidence="3">Peroxisome membrane</location>
    </subcellularLocation>
</comment>
<name>A0ABM1E568_PRICU</name>
<reference evidence="6" key="1">
    <citation type="submission" date="2025-08" db="UniProtKB">
        <authorList>
            <consortium name="RefSeq"/>
        </authorList>
    </citation>
    <scope>IDENTIFICATION</scope>
</reference>
<evidence type="ECO:0000313" key="6">
    <source>
        <dbReference type="RefSeq" id="XP_014667339.1"/>
    </source>
</evidence>
<dbReference type="Proteomes" id="UP000695022">
    <property type="component" value="Unplaced"/>
</dbReference>
<dbReference type="RefSeq" id="XP_014667339.1">
    <property type="nucleotide sequence ID" value="XM_014811853.1"/>
</dbReference>
<proteinExistence type="predicted"/>
<protein>
    <submittedName>
        <fullName evidence="6">Peroxisomal membrane protein 11C-like</fullName>
    </submittedName>
</protein>
<dbReference type="GeneID" id="106808931"/>
<dbReference type="InterPro" id="IPR008733">
    <property type="entry name" value="PEX11"/>
</dbReference>
<dbReference type="Pfam" id="PF05648">
    <property type="entry name" value="PEX11"/>
    <property type="match status" value="1"/>
</dbReference>
<keyword evidence="5" id="KW-1185">Reference proteome</keyword>
<evidence type="ECO:0000256" key="4">
    <source>
        <dbReference type="SAM" id="Phobius"/>
    </source>
</evidence>
<keyword evidence="1 4" id="KW-0472">Membrane</keyword>